<dbReference type="PROSITE" id="PS50235">
    <property type="entry name" value="USP_3"/>
    <property type="match status" value="1"/>
</dbReference>
<feature type="region of interest" description="Disordered" evidence="2">
    <location>
        <begin position="370"/>
        <end position="390"/>
    </location>
</feature>
<dbReference type="InterPro" id="IPR001394">
    <property type="entry name" value="Peptidase_C19_UCH"/>
</dbReference>
<dbReference type="EC" id="3.4.19.12" evidence="1"/>
<feature type="compositionally biased region" description="Low complexity" evidence="2">
    <location>
        <begin position="371"/>
        <end position="383"/>
    </location>
</feature>
<evidence type="ECO:0000256" key="1">
    <source>
        <dbReference type="RuleBase" id="RU366025"/>
    </source>
</evidence>
<evidence type="ECO:0000313" key="4">
    <source>
        <dbReference type="EMBL" id="TKA70649.1"/>
    </source>
</evidence>
<dbReference type="PANTHER" id="PTHR24006">
    <property type="entry name" value="UBIQUITIN CARBOXYL-TERMINAL HYDROLASE"/>
    <property type="match status" value="1"/>
</dbReference>
<comment type="similarity">
    <text evidence="1">Belongs to the peptidase C19 family.</text>
</comment>
<keyword evidence="1" id="KW-0378">Hydrolase</keyword>
<keyword evidence="1" id="KW-0833">Ubl conjugation pathway</keyword>
<dbReference type="Gene3D" id="3.90.70.10">
    <property type="entry name" value="Cysteine proteinases"/>
    <property type="match status" value="1"/>
</dbReference>
<feature type="domain" description="USP" evidence="3">
    <location>
        <begin position="100"/>
        <end position="454"/>
    </location>
</feature>
<dbReference type="OrthoDB" id="289038at2759"/>
<dbReference type="GO" id="GO:0004843">
    <property type="term" value="F:cysteine-type deubiquitinase activity"/>
    <property type="evidence" value="ECO:0007669"/>
    <property type="project" value="UniProtKB-UniRule"/>
</dbReference>
<keyword evidence="1" id="KW-0788">Thiol protease</keyword>
<dbReference type="STRING" id="331657.A0A4V5NFJ4"/>
<comment type="caution">
    <text evidence="4">The sequence shown here is derived from an EMBL/GenBank/DDBJ whole genome shotgun (WGS) entry which is preliminary data.</text>
</comment>
<dbReference type="PANTHER" id="PTHR24006:SF937">
    <property type="entry name" value="UBIQUITIN CARBOXYL-TERMINAL HYDROLASE"/>
    <property type="match status" value="1"/>
</dbReference>
<dbReference type="InterPro" id="IPR038765">
    <property type="entry name" value="Papain-like_cys_pep_sf"/>
</dbReference>
<dbReference type="PROSITE" id="PS00973">
    <property type="entry name" value="USP_2"/>
    <property type="match status" value="1"/>
</dbReference>
<dbReference type="InterPro" id="IPR050164">
    <property type="entry name" value="Peptidase_C19"/>
</dbReference>
<dbReference type="InterPro" id="IPR028889">
    <property type="entry name" value="USP"/>
</dbReference>
<comment type="catalytic activity">
    <reaction evidence="1">
        <text>Thiol-dependent hydrolysis of ester, thioester, amide, peptide and isopeptide bonds formed by the C-terminal Gly of ubiquitin (a 76-residue protein attached to proteins as an intracellular targeting signal).</text>
        <dbReference type="EC" id="3.4.19.12"/>
    </reaction>
</comment>
<dbReference type="PROSITE" id="PS00972">
    <property type="entry name" value="USP_1"/>
    <property type="match status" value="1"/>
</dbReference>
<dbReference type="SUPFAM" id="SSF54001">
    <property type="entry name" value="Cysteine proteinases"/>
    <property type="match status" value="1"/>
</dbReference>
<evidence type="ECO:0000256" key="2">
    <source>
        <dbReference type="SAM" id="MobiDB-lite"/>
    </source>
</evidence>
<dbReference type="GO" id="GO:0016579">
    <property type="term" value="P:protein deubiquitination"/>
    <property type="evidence" value="ECO:0007669"/>
    <property type="project" value="InterPro"/>
</dbReference>
<keyword evidence="1" id="KW-0645">Protease</keyword>
<dbReference type="EMBL" id="NAJN01000627">
    <property type="protein sequence ID" value="TKA70649.1"/>
    <property type="molecule type" value="Genomic_DNA"/>
</dbReference>
<protein>
    <recommendedName>
        <fullName evidence="1">Ubiquitin carboxyl-terminal hydrolase</fullName>
        <ecNumber evidence="1">3.4.19.12</ecNumber>
    </recommendedName>
</protein>
<evidence type="ECO:0000259" key="3">
    <source>
        <dbReference type="PROSITE" id="PS50235"/>
    </source>
</evidence>
<name>A0A4V5NFJ4_9PEZI</name>
<sequence length="459" mass="50646">MTQSTTLASPKVMKKQASNTACASSNTASGSYGCEQAVESRSGCLYCQECHDFVYDPTFEELRLQKGRRKRKLEDLYSSEDARLVSLNSTSIPCRANGLRGLYNMGQTCFMSVILQSLIHNPFIKAFYLAEGHRSAECDHEACTSCAMDEMFQEFYSYEKAEGYGAVGMLLGSWMGAQALAGHKQQDAHEYMQFILNSLHLANSDTADDEQHKAADCECVIHQVFYGTLQSTVTCSNCHNVTTALDPIMDLSLDLRTQVRRKRLAQAQGKVATAAAAAAAAAAAGSDEPINLQSCLERFTSAEKLAAADYACRNCDSHQAAEKRLSVQTLPPVLPIHLKRFEHSKATSSKLDAKIAFPLQLDMYPYTTRWQRQSQQQSGSEAGEGVEKADGRAPTAIYELSSVVVHKGKLDTGHYVSYSREADDWFLFDDSKVVLVAEREVLDANAYLLFYIVRDLDGA</sequence>
<dbReference type="GO" id="GO:0005829">
    <property type="term" value="C:cytosol"/>
    <property type="evidence" value="ECO:0007669"/>
    <property type="project" value="TreeGrafter"/>
</dbReference>
<dbReference type="Proteomes" id="UP000308768">
    <property type="component" value="Unassembled WGS sequence"/>
</dbReference>
<keyword evidence="5" id="KW-1185">Reference proteome</keyword>
<dbReference type="GO" id="GO:0005634">
    <property type="term" value="C:nucleus"/>
    <property type="evidence" value="ECO:0007669"/>
    <property type="project" value="TreeGrafter"/>
</dbReference>
<gene>
    <name evidence="4" type="ORF">B0A49_04075</name>
</gene>
<organism evidence="4 5">
    <name type="scientific">Cryomyces minteri</name>
    <dbReference type="NCBI Taxonomy" id="331657"/>
    <lineage>
        <taxon>Eukaryota</taxon>
        <taxon>Fungi</taxon>
        <taxon>Dikarya</taxon>
        <taxon>Ascomycota</taxon>
        <taxon>Pezizomycotina</taxon>
        <taxon>Dothideomycetes</taxon>
        <taxon>Dothideomycetes incertae sedis</taxon>
        <taxon>Cryomyces</taxon>
    </lineage>
</organism>
<dbReference type="GO" id="GO:0006508">
    <property type="term" value="P:proteolysis"/>
    <property type="evidence" value="ECO:0007669"/>
    <property type="project" value="UniProtKB-KW"/>
</dbReference>
<reference evidence="4 5" key="1">
    <citation type="submission" date="2017-03" db="EMBL/GenBank/DDBJ databases">
        <title>Genomes of endolithic fungi from Antarctica.</title>
        <authorList>
            <person name="Coleine C."/>
            <person name="Masonjones S."/>
            <person name="Stajich J.E."/>
        </authorList>
    </citation>
    <scope>NUCLEOTIDE SEQUENCE [LARGE SCALE GENOMIC DNA]</scope>
    <source>
        <strain evidence="4 5">CCFEE 5187</strain>
    </source>
</reference>
<dbReference type="AlphaFoldDB" id="A0A4V5NFJ4"/>
<proteinExistence type="inferred from homology"/>
<dbReference type="Pfam" id="PF00443">
    <property type="entry name" value="UCH"/>
    <property type="match status" value="1"/>
</dbReference>
<evidence type="ECO:0000313" key="5">
    <source>
        <dbReference type="Proteomes" id="UP000308768"/>
    </source>
</evidence>
<accession>A0A4V5NFJ4</accession>
<dbReference type="InterPro" id="IPR018200">
    <property type="entry name" value="USP_CS"/>
</dbReference>